<sequence length="388" mass="42950">MKRVGVIGGGQLAWMMADGAKKLGIELVVQTPNKSDPAVAIATETIIAAIDDAEATKVLAEDCEIVTFENEFVNITALSTLVEQGACFRPGLNVLSHILDKYEQRCYLQQIGLPVPKFIALEESNVGEHSYALLQKFPVVLKARRHGYDGQGTFIIKDAETLQEKLSASRHPEKQSQYLLEEFIPFDRELAVIAARSVTGEIAIYPIVETQQQEQVCRRVFAPADLSAELVQDIEAIARTFLESLQAVGIFGIELFLTSEGKVLVNEIAPRTHNSGHFTLDACEVSQFEQHLRAICGLPLGNPTLRSAGALMVNLLGYETASGRDYLAQRQQIAQIPQAYLRWYGKTASRPGRKLGHVTVLLDDRNRHKAEAIAQQIESIWYSVSSYQ</sequence>
<dbReference type="RefSeq" id="WP_015153550.1">
    <property type="nucleotide sequence ID" value="NC_019695.1"/>
</dbReference>
<comment type="similarity">
    <text evidence="7 8">Belongs to the PurK/PurT family.</text>
</comment>
<dbReference type="Proteomes" id="UP000010384">
    <property type="component" value="Chromosome"/>
</dbReference>
<dbReference type="OrthoDB" id="9804625at2"/>
<evidence type="ECO:0000313" key="11">
    <source>
        <dbReference type="Proteomes" id="UP000010384"/>
    </source>
</evidence>
<evidence type="ECO:0000256" key="6">
    <source>
        <dbReference type="ARBA" id="ARBA00023239"/>
    </source>
</evidence>
<feature type="binding site" evidence="7">
    <location>
        <begin position="266"/>
        <end position="267"/>
    </location>
    <ligand>
        <name>ATP</name>
        <dbReference type="ChEBI" id="CHEBI:30616"/>
    </ligand>
</feature>
<dbReference type="Pfam" id="PF17769">
    <property type="entry name" value="PurK_C"/>
    <property type="match status" value="1"/>
</dbReference>
<dbReference type="FunCoup" id="K9TVY7">
    <property type="interactions" value="357"/>
</dbReference>
<keyword evidence="4" id="KW-0210">Decarboxylase</keyword>
<keyword evidence="6 10" id="KW-0456">Lyase</keyword>
<keyword evidence="1 7" id="KW-0436">Ligase</keyword>
<dbReference type="Gene3D" id="3.30.1490.20">
    <property type="entry name" value="ATP-grasp fold, A domain"/>
    <property type="match status" value="1"/>
</dbReference>
<dbReference type="PANTHER" id="PTHR11609:SF5">
    <property type="entry name" value="PHOSPHORIBOSYLAMINOIMIDAZOLE CARBOXYLASE"/>
    <property type="match status" value="1"/>
</dbReference>
<dbReference type="PROSITE" id="PS50975">
    <property type="entry name" value="ATP_GRASP"/>
    <property type="match status" value="1"/>
</dbReference>
<dbReference type="InterPro" id="IPR011054">
    <property type="entry name" value="Rudment_hybrid_motif"/>
</dbReference>
<dbReference type="HAMAP" id="MF_01928">
    <property type="entry name" value="PurK"/>
    <property type="match status" value="1"/>
</dbReference>
<evidence type="ECO:0000256" key="5">
    <source>
        <dbReference type="ARBA" id="ARBA00022840"/>
    </source>
</evidence>
<proteinExistence type="inferred from homology"/>
<dbReference type="GO" id="GO:0006189">
    <property type="term" value="P:'de novo' IMP biosynthetic process"/>
    <property type="evidence" value="ECO:0007669"/>
    <property type="project" value="UniProtKB-UniRule"/>
</dbReference>
<evidence type="ECO:0000256" key="3">
    <source>
        <dbReference type="ARBA" id="ARBA00022755"/>
    </source>
</evidence>
<keyword evidence="2 7" id="KW-0547">Nucleotide-binding</keyword>
<dbReference type="UniPathway" id="UPA00074">
    <property type="reaction ID" value="UER00942"/>
</dbReference>
<reference evidence="10 11" key="1">
    <citation type="submission" date="2012-06" db="EMBL/GenBank/DDBJ databases">
        <title>Finished chromosome of genome of Chroococcidiopsis thermalis PCC 7203.</title>
        <authorList>
            <consortium name="US DOE Joint Genome Institute"/>
            <person name="Gugger M."/>
            <person name="Coursin T."/>
            <person name="Rippka R."/>
            <person name="Tandeau De Marsac N."/>
            <person name="Huntemann M."/>
            <person name="Wei C.-L."/>
            <person name="Han J."/>
            <person name="Detter J.C."/>
            <person name="Han C."/>
            <person name="Tapia R."/>
            <person name="Davenport K."/>
            <person name="Daligault H."/>
            <person name="Erkkila T."/>
            <person name="Gu W."/>
            <person name="Munk A.C.C."/>
            <person name="Teshima H."/>
            <person name="Xu Y."/>
            <person name="Chain P."/>
            <person name="Chen A."/>
            <person name="Krypides N."/>
            <person name="Mavromatis K."/>
            <person name="Markowitz V."/>
            <person name="Szeto E."/>
            <person name="Ivanova N."/>
            <person name="Mikhailova N."/>
            <person name="Ovchinnikova G."/>
            <person name="Pagani I."/>
            <person name="Pati A."/>
            <person name="Goodwin L."/>
            <person name="Peters L."/>
            <person name="Pitluck S."/>
            <person name="Woyke T."/>
            <person name="Kerfeld C."/>
        </authorList>
    </citation>
    <scope>NUCLEOTIDE SEQUENCE [LARGE SCALE GENOMIC DNA]</scope>
    <source>
        <strain evidence="10 11">PCC 7203</strain>
    </source>
</reference>
<dbReference type="PANTHER" id="PTHR11609">
    <property type="entry name" value="PURINE BIOSYNTHESIS PROTEIN 6/7, PUR6/7"/>
    <property type="match status" value="1"/>
</dbReference>
<comment type="function">
    <text evidence="8">Catalyzes the ATP-dependent conversion of 5-aminoimidazole ribonucleotide (AIR) and HCO(3)- to N5-carboxyaminoimidazole ribonucleotide (N5-CAIR).</text>
</comment>
<feature type="binding site" evidence="7">
    <location>
        <position position="189"/>
    </location>
    <ligand>
        <name>ATP</name>
        <dbReference type="ChEBI" id="CHEBI:30616"/>
    </ligand>
</feature>
<dbReference type="InterPro" id="IPR040686">
    <property type="entry name" value="PurK_C"/>
</dbReference>
<dbReference type="InterPro" id="IPR013815">
    <property type="entry name" value="ATP_grasp_subdomain_1"/>
</dbReference>
<evidence type="ECO:0000256" key="2">
    <source>
        <dbReference type="ARBA" id="ARBA00022741"/>
    </source>
</evidence>
<feature type="binding site" evidence="7">
    <location>
        <position position="101"/>
    </location>
    <ligand>
        <name>ATP</name>
        <dbReference type="ChEBI" id="CHEBI:30616"/>
    </ligand>
</feature>
<dbReference type="NCBIfam" id="NF004679">
    <property type="entry name" value="PRK06019.1-5"/>
    <property type="match status" value="1"/>
</dbReference>
<feature type="binding site" evidence="7">
    <location>
        <position position="142"/>
    </location>
    <ligand>
        <name>ATP</name>
        <dbReference type="ChEBI" id="CHEBI:30616"/>
    </ligand>
</feature>
<dbReference type="SUPFAM" id="SSF52440">
    <property type="entry name" value="PreATP-grasp domain"/>
    <property type="match status" value="1"/>
</dbReference>
<keyword evidence="11" id="KW-1185">Reference proteome</keyword>
<keyword evidence="3 7" id="KW-0658">Purine biosynthesis</keyword>
<dbReference type="HOGENOM" id="CLU_011534_0_2_3"/>
<dbReference type="eggNOG" id="COG0026">
    <property type="taxonomic scope" value="Bacteria"/>
</dbReference>
<dbReference type="STRING" id="251229.Chro_1478"/>
<evidence type="ECO:0000313" key="10">
    <source>
        <dbReference type="EMBL" id="AFY87002.1"/>
    </source>
</evidence>
<feature type="binding site" evidence="7">
    <location>
        <begin position="181"/>
        <end position="184"/>
    </location>
    <ligand>
        <name>ATP</name>
        <dbReference type="ChEBI" id="CHEBI:30616"/>
    </ligand>
</feature>
<dbReference type="GO" id="GO:0004638">
    <property type="term" value="F:phosphoribosylaminoimidazole carboxylase activity"/>
    <property type="evidence" value="ECO:0007669"/>
    <property type="project" value="InterPro"/>
</dbReference>
<dbReference type="AlphaFoldDB" id="K9TVY7"/>
<dbReference type="SUPFAM" id="SSF51246">
    <property type="entry name" value="Rudiment single hybrid motif"/>
    <property type="match status" value="1"/>
</dbReference>
<dbReference type="Pfam" id="PF02222">
    <property type="entry name" value="ATP-grasp"/>
    <property type="match status" value="1"/>
</dbReference>
<dbReference type="InterPro" id="IPR016185">
    <property type="entry name" value="PreATP-grasp_dom_sf"/>
</dbReference>
<feature type="domain" description="ATP-grasp" evidence="9">
    <location>
        <begin position="105"/>
        <end position="296"/>
    </location>
</feature>
<dbReference type="GO" id="GO:0046872">
    <property type="term" value="F:metal ion binding"/>
    <property type="evidence" value="ECO:0007669"/>
    <property type="project" value="InterPro"/>
</dbReference>
<evidence type="ECO:0000256" key="8">
    <source>
        <dbReference type="RuleBase" id="RU361200"/>
    </source>
</evidence>
<dbReference type="GO" id="GO:0005829">
    <property type="term" value="C:cytosol"/>
    <property type="evidence" value="ECO:0007669"/>
    <property type="project" value="TreeGrafter"/>
</dbReference>
<dbReference type="GO" id="GO:0034028">
    <property type="term" value="F:5-(carboxyamino)imidazole ribonucleotide synthase activity"/>
    <property type="evidence" value="ECO:0007669"/>
    <property type="project" value="UniProtKB-UniRule"/>
</dbReference>
<name>K9TVY7_CHRTP</name>
<dbReference type="KEGG" id="cthe:Chro_1478"/>
<dbReference type="InterPro" id="IPR011761">
    <property type="entry name" value="ATP-grasp"/>
</dbReference>
<protein>
    <recommendedName>
        <fullName evidence="7 8">N5-carboxyaminoimidazole ribonucleotide synthase</fullName>
        <shortName evidence="7 8">N5-CAIR synthase</shortName>
        <ecNumber evidence="7 8">6.3.4.18</ecNumber>
    </recommendedName>
    <alternativeName>
        <fullName evidence="7 8">5-(carboxyamino)imidazole ribonucleotide synthetase</fullName>
    </alternativeName>
</protein>
<dbReference type="EC" id="6.3.4.18" evidence="7 8"/>
<evidence type="ECO:0000256" key="4">
    <source>
        <dbReference type="ARBA" id="ARBA00022793"/>
    </source>
</evidence>
<evidence type="ECO:0000256" key="1">
    <source>
        <dbReference type="ARBA" id="ARBA00022598"/>
    </source>
</evidence>
<dbReference type="FunFam" id="3.30.470.20:FF:000037">
    <property type="entry name" value="Phosphoribosylaminoimidazole carboxylase, chloroplastic"/>
    <property type="match status" value="1"/>
</dbReference>
<dbReference type="GO" id="GO:0005524">
    <property type="term" value="F:ATP binding"/>
    <property type="evidence" value="ECO:0007669"/>
    <property type="project" value="UniProtKB-UniRule"/>
</dbReference>
<gene>
    <name evidence="7 8" type="primary">purK</name>
    <name evidence="10" type="ORF">Chro_1478</name>
</gene>
<dbReference type="SUPFAM" id="SSF56059">
    <property type="entry name" value="Glutathione synthetase ATP-binding domain-like"/>
    <property type="match status" value="1"/>
</dbReference>
<dbReference type="InterPro" id="IPR054350">
    <property type="entry name" value="PurT/PurK_preATP-grasp"/>
</dbReference>
<keyword evidence="5 7" id="KW-0067">ATP-binding</keyword>
<dbReference type="InterPro" id="IPR005875">
    <property type="entry name" value="PurK"/>
</dbReference>
<comment type="caution">
    <text evidence="7">Lacks conserved residue(s) required for the propagation of feature annotation.</text>
</comment>
<evidence type="ECO:0000259" key="9">
    <source>
        <dbReference type="PROSITE" id="PS50975"/>
    </source>
</evidence>
<comment type="function">
    <text evidence="7">Catalyzes the ATP-dependent conversion of 5-aminoimidazole ribonucleotide (AIR) and HCO(3)(-) to N5-carboxyaminoimidazole ribonucleotide (N5-CAIR).</text>
</comment>
<dbReference type="NCBIfam" id="TIGR01161">
    <property type="entry name" value="purK"/>
    <property type="match status" value="1"/>
</dbReference>
<dbReference type="Gene3D" id="3.40.50.20">
    <property type="match status" value="1"/>
</dbReference>
<accession>K9TVY7</accession>
<comment type="catalytic activity">
    <reaction evidence="7 8">
        <text>5-amino-1-(5-phospho-beta-D-ribosyl)imidazole + hydrogencarbonate + ATP = 5-carboxyamino-1-(5-phospho-D-ribosyl)imidazole + ADP + phosphate + 2 H(+)</text>
        <dbReference type="Rhea" id="RHEA:19317"/>
        <dbReference type="ChEBI" id="CHEBI:15378"/>
        <dbReference type="ChEBI" id="CHEBI:17544"/>
        <dbReference type="ChEBI" id="CHEBI:30616"/>
        <dbReference type="ChEBI" id="CHEBI:43474"/>
        <dbReference type="ChEBI" id="CHEBI:58730"/>
        <dbReference type="ChEBI" id="CHEBI:137981"/>
        <dbReference type="ChEBI" id="CHEBI:456216"/>
        <dbReference type="EC" id="6.3.4.18"/>
    </reaction>
</comment>
<evidence type="ECO:0000256" key="7">
    <source>
        <dbReference type="HAMAP-Rule" id="MF_01928"/>
    </source>
</evidence>
<dbReference type="PATRIC" id="fig|251229.3.peg.1743"/>
<comment type="subunit">
    <text evidence="7 8">Homodimer.</text>
</comment>
<dbReference type="InParanoid" id="K9TVY7"/>
<organism evidence="10 11">
    <name type="scientific">Chroococcidiopsis thermalis (strain PCC 7203)</name>
    <dbReference type="NCBI Taxonomy" id="251229"/>
    <lineage>
        <taxon>Bacteria</taxon>
        <taxon>Bacillati</taxon>
        <taxon>Cyanobacteriota</taxon>
        <taxon>Cyanophyceae</taxon>
        <taxon>Chroococcidiopsidales</taxon>
        <taxon>Chroococcidiopsidaceae</taxon>
        <taxon>Chroococcidiopsis</taxon>
    </lineage>
</organism>
<comment type="pathway">
    <text evidence="7 8">Purine metabolism; IMP biosynthesis via de novo pathway; 5-amino-1-(5-phospho-D-ribosyl)imidazole-4-carboxylate from 5-amino-1-(5-phospho-D-ribosyl)imidazole (N5-CAIR route): step 1/2.</text>
</comment>
<dbReference type="EMBL" id="CP003597">
    <property type="protein sequence ID" value="AFY87002.1"/>
    <property type="molecule type" value="Genomic_DNA"/>
</dbReference>
<dbReference type="InterPro" id="IPR003135">
    <property type="entry name" value="ATP-grasp_carboxylate-amine"/>
</dbReference>
<dbReference type="Gene3D" id="3.30.470.20">
    <property type="entry name" value="ATP-grasp fold, B domain"/>
    <property type="match status" value="1"/>
</dbReference>
<dbReference type="Pfam" id="PF22660">
    <property type="entry name" value="RS_preATP-grasp-like"/>
    <property type="match status" value="1"/>
</dbReference>